<reference evidence="2" key="2">
    <citation type="submission" date="2015-01" db="EMBL/GenBank/DDBJ databases">
        <title>Evolutionary Origins and Diversification of the Mycorrhizal Mutualists.</title>
        <authorList>
            <consortium name="DOE Joint Genome Institute"/>
            <consortium name="Mycorrhizal Genomics Consortium"/>
            <person name="Kohler A."/>
            <person name="Kuo A."/>
            <person name="Nagy L.G."/>
            <person name="Floudas D."/>
            <person name="Copeland A."/>
            <person name="Barry K.W."/>
            <person name="Cichocki N."/>
            <person name="Veneault-Fourrey C."/>
            <person name="LaButti K."/>
            <person name="Lindquist E.A."/>
            <person name="Lipzen A."/>
            <person name="Lundell T."/>
            <person name="Morin E."/>
            <person name="Murat C."/>
            <person name="Riley R."/>
            <person name="Ohm R."/>
            <person name="Sun H."/>
            <person name="Tunlid A."/>
            <person name="Henrissat B."/>
            <person name="Grigoriev I.V."/>
            <person name="Hibbett D.S."/>
            <person name="Martin F."/>
        </authorList>
    </citation>
    <scope>NUCLEOTIDE SEQUENCE [LARGE SCALE GENOMIC DNA]</scope>
    <source>
        <strain evidence="2">441</strain>
    </source>
</reference>
<gene>
    <name evidence="1" type="ORF">PISMIDRAFT_563534</name>
</gene>
<dbReference type="EMBL" id="KN833754">
    <property type="protein sequence ID" value="KIK21229.1"/>
    <property type="molecule type" value="Genomic_DNA"/>
</dbReference>
<organism evidence="1 2">
    <name type="scientific">Pisolithus microcarpus 441</name>
    <dbReference type="NCBI Taxonomy" id="765257"/>
    <lineage>
        <taxon>Eukaryota</taxon>
        <taxon>Fungi</taxon>
        <taxon>Dikarya</taxon>
        <taxon>Basidiomycota</taxon>
        <taxon>Agaricomycotina</taxon>
        <taxon>Agaricomycetes</taxon>
        <taxon>Agaricomycetidae</taxon>
        <taxon>Boletales</taxon>
        <taxon>Sclerodermatineae</taxon>
        <taxon>Pisolithaceae</taxon>
        <taxon>Pisolithus</taxon>
    </lineage>
</organism>
<reference evidence="1 2" key="1">
    <citation type="submission" date="2014-04" db="EMBL/GenBank/DDBJ databases">
        <authorList>
            <consortium name="DOE Joint Genome Institute"/>
            <person name="Kuo A."/>
            <person name="Kohler A."/>
            <person name="Costa M.D."/>
            <person name="Nagy L.G."/>
            <person name="Floudas D."/>
            <person name="Copeland A."/>
            <person name="Barry K.W."/>
            <person name="Cichocki N."/>
            <person name="Veneault-Fourrey C."/>
            <person name="LaButti K."/>
            <person name="Lindquist E.A."/>
            <person name="Lipzen A."/>
            <person name="Lundell T."/>
            <person name="Morin E."/>
            <person name="Murat C."/>
            <person name="Sun H."/>
            <person name="Tunlid A."/>
            <person name="Henrissat B."/>
            <person name="Grigoriev I.V."/>
            <person name="Hibbett D.S."/>
            <person name="Martin F."/>
            <person name="Nordberg H.P."/>
            <person name="Cantor M.N."/>
            <person name="Hua S.X."/>
        </authorList>
    </citation>
    <scope>NUCLEOTIDE SEQUENCE [LARGE SCALE GENOMIC DNA]</scope>
    <source>
        <strain evidence="1 2">441</strain>
    </source>
</reference>
<dbReference type="Proteomes" id="UP000054018">
    <property type="component" value="Unassembled WGS sequence"/>
</dbReference>
<dbReference type="HOGENOM" id="CLU_2923581_0_0_1"/>
<proteinExistence type="predicted"/>
<name>A0A0C9Z4W4_9AGAM</name>
<evidence type="ECO:0000313" key="1">
    <source>
        <dbReference type="EMBL" id="KIK21229.1"/>
    </source>
</evidence>
<sequence length="61" mass="6909">MQSARRSEQRVQSVKFLLGTTSIPVRAVTCSFKSNIVRRVDRTRLVVGYAGVRFQVGRVKL</sequence>
<evidence type="ECO:0000313" key="2">
    <source>
        <dbReference type="Proteomes" id="UP000054018"/>
    </source>
</evidence>
<accession>A0A0C9Z4W4</accession>
<keyword evidence="2" id="KW-1185">Reference proteome</keyword>
<protein>
    <submittedName>
        <fullName evidence="1">Uncharacterized protein</fullName>
    </submittedName>
</protein>
<dbReference type="AlphaFoldDB" id="A0A0C9Z4W4"/>